<accession>A0A556QJ08</accession>
<dbReference type="AlphaFoldDB" id="A0A556QJ08"/>
<gene>
    <name evidence="1" type="ORF">FPL22_10780</name>
</gene>
<comment type="caution">
    <text evidence="1">The sequence shown here is derived from an EMBL/GenBank/DDBJ whole genome shotgun (WGS) entry which is preliminary data.</text>
</comment>
<dbReference type="Pfam" id="PF03692">
    <property type="entry name" value="CxxCxxCC"/>
    <property type="match status" value="1"/>
</dbReference>
<dbReference type="EMBL" id="VMBG01000002">
    <property type="protein sequence ID" value="TSJ76607.1"/>
    <property type="molecule type" value="Genomic_DNA"/>
</dbReference>
<evidence type="ECO:0008006" key="3">
    <source>
        <dbReference type="Google" id="ProtNLM"/>
    </source>
</evidence>
<evidence type="ECO:0000313" key="1">
    <source>
        <dbReference type="EMBL" id="TSJ76607.1"/>
    </source>
</evidence>
<evidence type="ECO:0000313" key="2">
    <source>
        <dbReference type="Proteomes" id="UP000315648"/>
    </source>
</evidence>
<sequence>MSVPAGPRLRECGLSNSITDCLRCGVCCHSNLDTYVRVTGADWDRLGVDAERVAGFVGNRAYMRMEGGHCAALDVRTTPEGAREFFCTVYERRPQLCRDLARGSPQCEGELLAKAARVQAGAKQGMG</sequence>
<dbReference type="OrthoDB" id="196483at2"/>
<dbReference type="InterPro" id="IPR005358">
    <property type="entry name" value="Puta_zinc/iron-chelating_dom"/>
</dbReference>
<dbReference type="Proteomes" id="UP000315648">
    <property type="component" value="Unassembled WGS sequence"/>
</dbReference>
<keyword evidence="2" id="KW-1185">Reference proteome</keyword>
<protein>
    <recommendedName>
        <fullName evidence="3">YkgJ family cysteine cluster protein</fullName>
    </recommendedName>
</protein>
<organism evidence="1 2">
    <name type="scientific">Rariglobus hedericola</name>
    <dbReference type="NCBI Taxonomy" id="2597822"/>
    <lineage>
        <taxon>Bacteria</taxon>
        <taxon>Pseudomonadati</taxon>
        <taxon>Verrucomicrobiota</taxon>
        <taxon>Opitutia</taxon>
        <taxon>Opitutales</taxon>
        <taxon>Opitutaceae</taxon>
        <taxon>Rariglobus</taxon>
    </lineage>
</organism>
<name>A0A556QJ08_9BACT</name>
<proteinExistence type="predicted"/>
<reference evidence="1 2" key="1">
    <citation type="submission" date="2019-07" db="EMBL/GenBank/DDBJ databases">
        <title>Description of 53C-WASEF.</title>
        <authorList>
            <person name="Pitt A."/>
            <person name="Hahn M.W."/>
        </authorList>
    </citation>
    <scope>NUCLEOTIDE SEQUENCE [LARGE SCALE GENOMIC DNA]</scope>
    <source>
        <strain evidence="1 2">53C-WASEF</strain>
    </source>
</reference>